<organism evidence="1 2">
    <name type="scientific">Cellvibrio japonicus (strain Ueda107)</name>
    <name type="common">Pseudomonas fluorescens subsp. cellulosa</name>
    <dbReference type="NCBI Taxonomy" id="498211"/>
    <lineage>
        <taxon>Bacteria</taxon>
        <taxon>Pseudomonadati</taxon>
        <taxon>Pseudomonadota</taxon>
        <taxon>Gammaproteobacteria</taxon>
        <taxon>Cellvibrionales</taxon>
        <taxon>Cellvibrionaceae</taxon>
        <taxon>Cellvibrio</taxon>
    </lineage>
</organism>
<accession>B3PJ89</accession>
<protein>
    <submittedName>
        <fullName evidence="1">Uncharacterized protein</fullName>
    </submittedName>
</protein>
<gene>
    <name evidence="1" type="ordered locus">CJA_2202</name>
</gene>
<proteinExistence type="predicted"/>
<keyword evidence="2" id="KW-1185">Reference proteome</keyword>
<dbReference type="AlphaFoldDB" id="B3PJ89"/>
<evidence type="ECO:0000313" key="1">
    <source>
        <dbReference type="EMBL" id="ACE84329.1"/>
    </source>
</evidence>
<sequence length="30" mass="3391">MYDKTVIVQIYEKLAANTATTTPIYLLTNT</sequence>
<name>B3PJ89_CELJU</name>
<dbReference type="Proteomes" id="UP000001036">
    <property type="component" value="Chromosome"/>
</dbReference>
<dbReference type="EMBL" id="CP000934">
    <property type="protein sequence ID" value="ACE84329.1"/>
    <property type="molecule type" value="Genomic_DNA"/>
</dbReference>
<reference evidence="1 2" key="1">
    <citation type="journal article" date="2008" name="J. Bacteriol.">
        <title>Insights into plant cell wall degradation from the genome sequence of the soil bacterium Cellvibrio japonicus.</title>
        <authorList>
            <person name="Deboy R.T."/>
            <person name="Mongodin E.F."/>
            <person name="Fouts D.E."/>
            <person name="Tailford L.E."/>
            <person name="Khouri H."/>
            <person name="Emerson J.B."/>
            <person name="Mohamoud Y."/>
            <person name="Watkins K."/>
            <person name="Henrissat B."/>
            <person name="Gilbert H.J."/>
            <person name="Nelson K.E."/>
        </authorList>
    </citation>
    <scope>NUCLEOTIDE SEQUENCE [LARGE SCALE GENOMIC DNA]</scope>
    <source>
        <strain evidence="1 2">Ueda107</strain>
    </source>
</reference>
<dbReference type="HOGENOM" id="CLU_3402759_0_0_6"/>
<evidence type="ECO:0000313" key="2">
    <source>
        <dbReference type="Proteomes" id="UP000001036"/>
    </source>
</evidence>
<dbReference type="KEGG" id="cja:CJA_2202"/>